<dbReference type="Pfam" id="PF00149">
    <property type="entry name" value="Metallophos"/>
    <property type="match status" value="1"/>
</dbReference>
<dbReference type="InterPro" id="IPR042283">
    <property type="entry name" value="GpdQ_catalytic"/>
</dbReference>
<evidence type="ECO:0000256" key="2">
    <source>
        <dbReference type="ARBA" id="ARBA00022801"/>
    </source>
</evidence>
<dbReference type="Proteomes" id="UP001597294">
    <property type="component" value="Unassembled WGS sequence"/>
</dbReference>
<keyword evidence="3" id="KW-0408">Iron</keyword>
<dbReference type="RefSeq" id="WP_380252351.1">
    <property type="nucleotide sequence ID" value="NZ_JBHUII010000006.1"/>
</dbReference>
<dbReference type="InterPro" id="IPR050884">
    <property type="entry name" value="CNP_phosphodiesterase-III"/>
</dbReference>
<dbReference type="SUPFAM" id="SSF56300">
    <property type="entry name" value="Metallo-dependent phosphatases"/>
    <property type="match status" value="1"/>
</dbReference>
<comment type="caution">
    <text evidence="6">The sequence shown here is derived from an EMBL/GenBank/DDBJ whole genome shotgun (WGS) entry which is preliminary data.</text>
</comment>
<sequence>MLIAQITDFHIGRTIETDNGVIDLFERLKDTIKHLKELDPIPDVIVVSGDISNHGNLEDYQRAKKILDSLQIPYLVMPGNHDSRENLRNLFGNHGYLPETGEFLQYTYEKLPLRLVMLDTLENGHHHGMMCDNRLLWLEQSLSEQPDQPTLIFMHHPPTKLGLPYQDSMNCKNGKKLADLIKSHPQVLGIACGHTHRDSVANWANTVLFVTASATFSYALQMKPVDDINPRFEPTCARLFYWSEETGLVSHLSFIGKYPDGLTEGVPQPALN</sequence>
<gene>
    <name evidence="6" type="ORF">ACFSKO_13180</name>
</gene>
<dbReference type="InterPro" id="IPR004843">
    <property type="entry name" value="Calcineurin-like_PHP"/>
</dbReference>
<dbReference type="PANTHER" id="PTHR42988:SF2">
    <property type="entry name" value="CYCLIC NUCLEOTIDE PHOSPHODIESTERASE CBUA0032-RELATED"/>
    <property type="match status" value="1"/>
</dbReference>
<keyword evidence="7" id="KW-1185">Reference proteome</keyword>
<dbReference type="Gene3D" id="3.60.21.40">
    <property type="entry name" value="GpdQ, catalytic alpha/beta sandwich domain"/>
    <property type="match status" value="1"/>
</dbReference>
<evidence type="ECO:0000256" key="1">
    <source>
        <dbReference type="ARBA" id="ARBA00022723"/>
    </source>
</evidence>
<evidence type="ECO:0000313" key="7">
    <source>
        <dbReference type="Proteomes" id="UP001597294"/>
    </source>
</evidence>
<dbReference type="InterPro" id="IPR042281">
    <property type="entry name" value="GpdQ_beta-strand"/>
</dbReference>
<keyword evidence="2" id="KW-0378">Hydrolase</keyword>
<keyword evidence="1" id="KW-0479">Metal-binding</keyword>
<evidence type="ECO:0000313" key="6">
    <source>
        <dbReference type="EMBL" id="MFD2206580.1"/>
    </source>
</evidence>
<accession>A0ABW5BMB8</accession>
<reference evidence="7" key="1">
    <citation type="journal article" date="2019" name="Int. J. Syst. Evol. Microbiol.">
        <title>The Global Catalogue of Microorganisms (GCM) 10K type strain sequencing project: providing services to taxonomists for standard genome sequencing and annotation.</title>
        <authorList>
            <consortium name="The Broad Institute Genomics Platform"/>
            <consortium name="The Broad Institute Genome Sequencing Center for Infectious Disease"/>
            <person name="Wu L."/>
            <person name="Ma J."/>
        </authorList>
    </citation>
    <scope>NUCLEOTIDE SEQUENCE [LARGE SCALE GENOMIC DNA]</scope>
    <source>
        <strain evidence="7">CGMCC 4.7192</strain>
    </source>
</reference>
<evidence type="ECO:0000259" key="5">
    <source>
        <dbReference type="Pfam" id="PF00149"/>
    </source>
</evidence>
<dbReference type="EMBL" id="JBHUII010000006">
    <property type="protein sequence ID" value="MFD2206580.1"/>
    <property type="molecule type" value="Genomic_DNA"/>
</dbReference>
<protein>
    <submittedName>
        <fullName evidence="6">Phosphodiesterase</fullName>
    </submittedName>
</protein>
<feature type="domain" description="Calcineurin-like phosphoesterase" evidence="5">
    <location>
        <begin position="1"/>
        <end position="197"/>
    </location>
</feature>
<evidence type="ECO:0000256" key="3">
    <source>
        <dbReference type="ARBA" id="ARBA00023004"/>
    </source>
</evidence>
<evidence type="ECO:0000256" key="4">
    <source>
        <dbReference type="ARBA" id="ARBA00025742"/>
    </source>
</evidence>
<dbReference type="PANTHER" id="PTHR42988">
    <property type="entry name" value="PHOSPHOHYDROLASE"/>
    <property type="match status" value="1"/>
</dbReference>
<dbReference type="CDD" id="cd07402">
    <property type="entry name" value="MPP_GpdQ"/>
    <property type="match status" value="1"/>
</dbReference>
<dbReference type="InterPro" id="IPR026575">
    <property type="entry name" value="GpdQ/CpdA-like"/>
</dbReference>
<dbReference type="InterPro" id="IPR029052">
    <property type="entry name" value="Metallo-depent_PP-like"/>
</dbReference>
<comment type="similarity">
    <text evidence="4">Belongs to the cyclic nucleotide phosphodiesterase class-III family.</text>
</comment>
<organism evidence="6 7">
    <name type="scientific">Kiloniella antarctica</name>
    <dbReference type="NCBI Taxonomy" id="1550907"/>
    <lineage>
        <taxon>Bacteria</taxon>
        <taxon>Pseudomonadati</taxon>
        <taxon>Pseudomonadota</taxon>
        <taxon>Alphaproteobacteria</taxon>
        <taxon>Rhodospirillales</taxon>
        <taxon>Kiloniellaceae</taxon>
        <taxon>Kiloniella</taxon>
    </lineage>
</organism>
<proteinExistence type="inferred from homology"/>
<dbReference type="Gene3D" id="3.30.750.180">
    <property type="entry name" value="GpdQ, beta-strand dimerisation domain"/>
    <property type="match status" value="1"/>
</dbReference>
<name>A0ABW5BMB8_9PROT</name>